<proteinExistence type="predicted"/>
<dbReference type="Proteomes" id="UP000032544">
    <property type="component" value="Unassembled WGS sequence"/>
</dbReference>
<dbReference type="PANTHER" id="PTHR35866">
    <property type="entry name" value="PUTATIVE-RELATED"/>
    <property type="match status" value="1"/>
</dbReference>
<dbReference type="STRING" id="1544798.LH29_03330"/>
<accession>A0A0D8JF94</accession>
<dbReference type="Pfam" id="PF03692">
    <property type="entry name" value="CxxCxxCC"/>
    <property type="match status" value="1"/>
</dbReference>
<reference evidence="1 2" key="1">
    <citation type="submission" date="2014-09" db="EMBL/GenBank/DDBJ databases">
        <title>Draft Genome Sequence of Draconibacterium sp. JN14CK-3.</title>
        <authorList>
            <person name="Dong C."/>
            <person name="Lai Q."/>
            <person name="Shao Z."/>
        </authorList>
    </citation>
    <scope>NUCLEOTIDE SEQUENCE [LARGE SCALE GENOMIC DNA]</scope>
    <source>
        <strain evidence="1 2">JN14CK-3</strain>
    </source>
</reference>
<comment type="caution">
    <text evidence="1">The sequence shown here is derived from an EMBL/GenBank/DDBJ whole genome shotgun (WGS) entry which is preliminary data.</text>
</comment>
<dbReference type="RefSeq" id="WP_045026075.1">
    <property type="nucleotide sequence ID" value="NZ_JRHC01000001.1"/>
</dbReference>
<keyword evidence="2" id="KW-1185">Reference proteome</keyword>
<dbReference type="InterPro" id="IPR005358">
    <property type="entry name" value="Puta_zinc/iron-chelating_dom"/>
</dbReference>
<dbReference type="AlphaFoldDB" id="A0A0D8JF94"/>
<dbReference type="PANTHER" id="PTHR35866:SF1">
    <property type="entry name" value="YKGJ FAMILY CYSTEINE CLUSTER PROTEIN"/>
    <property type="match status" value="1"/>
</dbReference>
<dbReference type="EMBL" id="JRHC01000001">
    <property type="protein sequence ID" value="KJF44528.1"/>
    <property type="molecule type" value="Genomic_DNA"/>
</dbReference>
<evidence type="ECO:0000313" key="1">
    <source>
        <dbReference type="EMBL" id="KJF44528.1"/>
    </source>
</evidence>
<name>A0A0D8JF94_9BACT</name>
<gene>
    <name evidence="1" type="ORF">LH29_03330</name>
</gene>
<evidence type="ECO:0000313" key="2">
    <source>
        <dbReference type="Proteomes" id="UP000032544"/>
    </source>
</evidence>
<protein>
    <recommendedName>
        <fullName evidence="3">Fe-S oxidoreductase</fullName>
    </recommendedName>
</protein>
<organism evidence="1 2">
    <name type="scientific">Draconibacterium sediminis</name>
    <dbReference type="NCBI Taxonomy" id="1544798"/>
    <lineage>
        <taxon>Bacteria</taxon>
        <taxon>Pseudomonadati</taxon>
        <taxon>Bacteroidota</taxon>
        <taxon>Bacteroidia</taxon>
        <taxon>Marinilabiliales</taxon>
        <taxon>Prolixibacteraceae</taxon>
        <taxon>Draconibacterium</taxon>
    </lineage>
</organism>
<evidence type="ECO:0008006" key="3">
    <source>
        <dbReference type="Google" id="ProtNLM"/>
    </source>
</evidence>
<sequence length="166" mass="19695">MNINYKTPEELKLLTDKSRPETNALLKKLKKKKPRRLDDVVHALHYEAFDNFDCLDCANCCKTIGPRLIDKDIERLAKHLKMKVPDFMGQYIKTDEDGDFVFNEHPCPFLMPDNYCMVYESRPKACREYPHTDRKRFYQILDLSHKNCETCPVVLDVFEELKKENF</sequence>
<dbReference type="OrthoDB" id="665764at2"/>